<gene>
    <name evidence="4" type="ORF">AR1Y2_1962</name>
</gene>
<name>A0A4P8IDE6_9FIRM</name>
<evidence type="ECO:0000256" key="1">
    <source>
        <dbReference type="ARBA" id="ARBA00002486"/>
    </source>
</evidence>
<keyword evidence="5" id="KW-1185">Reference proteome</keyword>
<comment type="similarity">
    <text evidence="2">Belongs to the ROK (NagC/XylR) family.</text>
</comment>
<dbReference type="InterPro" id="IPR036390">
    <property type="entry name" value="WH_DNA-bd_sf"/>
</dbReference>
<dbReference type="SUPFAM" id="SSF46785">
    <property type="entry name" value="Winged helix' DNA-binding domain"/>
    <property type="match status" value="1"/>
</dbReference>
<dbReference type="SUPFAM" id="SSF53067">
    <property type="entry name" value="Actin-like ATPase domain"/>
    <property type="match status" value="1"/>
</dbReference>
<sequence>MKNQKQQDQLQMKISNRQLVLNQIKSSDNVSRASLAKELKMSPTSMTRICGDLSDLGFIKESQGDSKGVGRKALLLERNPHAFYSLGILVRLDFISFLVMDYKEQILAIKKWMLPVAGSPEEVAELIKDCFDKCRSEIPEIMDRVKAAGVSFPGVVSEDGRRIIRSRFTGWEETDFQELLRKKTGLYICLENDVKASVLEEYFHFPELQVNRLAFLSLSIDVGAAFMNEGRIIGGACGEIAHKILVYGGRKCSCEKSGCVSAYLSVQEILNQAEEAGGRCNDLTDLAAAYDRKEPWAQELMTRLGGYTALLIQDMMVWNNPEIILLGGRTVRDLPMLLDEALKRQDILNQDLLKETIICESKNTGNESMLGAAYLAMEYYEKIRLNQLREMEL</sequence>
<dbReference type="PANTHER" id="PTHR18964:SF110">
    <property type="entry name" value="TRANSCRIPTIONAL REGULATOR, XYLR-RELATED"/>
    <property type="match status" value="1"/>
</dbReference>
<keyword evidence="3" id="KW-0859">Xylose metabolism</keyword>
<dbReference type="KEGG" id="arf:AR1Y2_1962"/>
<dbReference type="InterPro" id="IPR000600">
    <property type="entry name" value="ROK"/>
</dbReference>
<reference evidence="4 5" key="1">
    <citation type="submission" date="2019-05" db="EMBL/GenBank/DDBJ databases">
        <title>Complete genome sequencing of Anaerostipes rhamnosivorans.</title>
        <authorList>
            <person name="Bui T.P.N."/>
            <person name="de Vos W.M."/>
        </authorList>
    </citation>
    <scope>NUCLEOTIDE SEQUENCE [LARGE SCALE GENOMIC DNA]</scope>
    <source>
        <strain evidence="4 5">1y2</strain>
    </source>
</reference>
<dbReference type="Gene3D" id="1.10.10.10">
    <property type="entry name" value="Winged helix-like DNA-binding domain superfamily/Winged helix DNA-binding domain"/>
    <property type="match status" value="1"/>
</dbReference>
<organism evidence="4 5">
    <name type="scientific">Anaerostipes rhamnosivorans</name>
    <dbReference type="NCBI Taxonomy" id="1229621"/>
    <lineage>
        <taxon>Bacteria</taxon>
        <taxon>Bacillati</taxon>
        <taxon>Bacillota</taxon>
        <taxon>Clostridia</taxon>
        <taxon>Lachnospirales</taxon>
        <taxon>Lachnospiraceae</taxon>
        <taxon>Anaerostipes</taxon>
    </lineage>
</organism>
<evidence type="ECO:0000313" key="5">
    <source>
        <dbReference type="Proteomes" id="UP000298653"/>
    </source>
</evidence>
<proteinExistence type="inferred from homology"/>
<dbReference type="AlphaFoldDB" id="A0A4P8IDE6"/>
<accession>A0A4P8IDE6</accession>
<dbReference type="Pfam" id="PF00480">
    <property type="entry name" value="ROK"/>
    <property type="match status" value="1"/>
</dbReference>
<protein>
    <submittedName>
        <fullName evidence="4">ROK family protein</fullName>
    </submittedName>
</protein>
<keyword evidence="3" id="KW-0119">Carbohydrate metabolism</keyword>
<evidence type="ECO:0000313" key="4">
    <source>
        <dbReference type="EMBL" id="QCP35416.1"/>
    </source>
</evidence>
<dbReference type="InterPro" id="IPR036388">
    <property type="entry name" value="WH-like_DNA-bd_sf"/>
</dbReference>
<dbReference type="Proteomes" id="UP000298653">
    <property type="component" value="Chromosome"/>
</dbReference>
<dbReference type="EMBL" id="CP040058">
    <property type="protein sequence ID" value="QCP35416.1"/>
    <property type="molecule type" value="Genomic_DNA"/>
</dbReference>
<dbReference type="RefSeq" id="WP_137328800.1">
    <property type="nucleotide sequence ID" value="NZ_CP040058.1"/>
</dbReference>
<evidence type="ECO:0000256" key="2">
    <source>
        <dbReference type="ARBA" id="ARBA00006479"/>
    </source>
</evidence>
<dbReference type="OrthoDB" id="9796533at2"/>
<dbReference type="GO" id="GO:0042732">
    <property type="term" value="P:D-xylose metabolic process"/>
    <property type="evidence" value="ECO:0007669"/>
    <property type="project" value="UniProtKB-KW"/>
</dbReference>
<comment type="function">
    <text evidence="1">Transcriptional repressor of xylose-utilizing enzymes.</text>
</comment>
<dbReference type="InterPro" id="IPR043129">
    <property type="entry name" value="ATPase_NBD"/>
</dbReference>
<dbReference type="PANTHER" id="PTHR18964">
    <property type="entry name" value="ROK (REPRESSOR, ORF, KINASE) FAMILY"/>
    <property type="match status" value="1"/>
</dbReference>
<evidence type="ECO:0000256" key="3">
    <source>
        <dbReference type="ARBA" id="ARBA00022629"/>
    </source>
</evidence>
<dbReference type="Gene3D" id="3.30.420.40">
    <property type="match status" value="2"/>
</dbReference>